<evidence type="ECO:0000313" key="5">
    <source>
        <dbReference type="EMBL" id="CDX27300.1"/>
    </source>
</evidence>
<dbReference type="AlphaFoldDB" id="A0A090EBB7"/>
<feature type="domain" description="GFO/IDH/MocA-like oxidoreductase" evidence="4">
    <location>
        <begin position="127"/>
        <end position="247"/>
    </location>
</feature>
<dbReference type="InterPro" id="IPR055170">
    <property type="entry name" value="GFO_IDH_MocA-like_dom"/>
</dbReference>
<dbReference type="NCBIfam" id="TIGR04380">
    <property type="entry name" value="myo_inos_iolG"/>
    <property type="match status" value="1"/>
</dbReference>
<evidence type="ECO:0000256" key="2">
    <source>
        <dbReference type="ARBA" id="ARBA00023002"/>
    </source>
</evidence>
<dbReference type="GO" id="GO:0005737">
    <property type="term" value="C:cytoplasm"/>
    <property type="evidence" value="ECO:0007669"/>
    <property type="project" value="TreeGrafter"/>
</dbReference>
<dbReference type="PANTHER" id="PTHR42840">
    <property type="entry name" value="NAD(P)-BINDING ROSSMANN-FOLD SUPERFAMILY PROTEIN-RELATED"/>
    <property type="match status" value="1"/>
</dbReference>
<dbReference type="STRING" id="69974.MPLDJ20_230094"/>
<dbReference type="InterPro" id="IPR000683">
    <property type="entry name" value="Gfo/Idh/MocA-like_OxRdtase_N"/>
</dbReference>
<gene>
    <name evidence="5" type="primary">idhA</name>
    <name evidence="5" type="ORF">MPL3356_620012</name>
</gene>
<reference evidence="6" key="1">
    <citation type="submission" date="2014-08" db="EMBL/GenBank/DDBJ databases">
        <authorList>
            <person name="Moulin L."/>
        </authorList>
    </citation>
    <scope>NUCLEOTIDE SEQUENCE [LARGE SCALE GENOMIC DNA]</scope>
</reference>
<organism evidence="5 6">
    <name type="scientific">Mesorhizobium plurifarium</name>
    <dbReference type="NCBI Taxonomy" id="69974"/>
    <lineage>
        <taxon>Bacteria</taxon>
        <taxon>Pseudomonadati</taxon>
        <taxon>Pseudomonadota</taxon>
        <taxon>Alphaproteobacteria</taxon>
        <taxon>Hyphomicrobiales</taxon>
        <taxon>Phyllobacteriaceae</taxon>
        <taxon>Mesorhizobium</taxon>
    </lineage>
</organism>
<dbReference type="SUPFAM" id="SSF55347">
    <property type="entry name" value="Glyceraldehyde-3-phosphate dehydrogenase-like, C-terminal domain"/>
    <property type="match status" value="1"/>
</dbReference>
<evidence type="ECO:0000259" key="3">
    <source>
        <dbReference type="Pfam" id="PF01408"/>
    </source>
</evidence>
<dbReference type="EMBL" id="CCMZ01000059">
    <property type="protein sequence ID" value="CDX27300.1"/>
    <property type="molecule type" value="Genomic_DNA"/>
</dbReference>
<dbReference type="GO" id="GO:0000166">
    <property type="term" value="F:nucleotide binding"/>
    <property type="evidence" value="ECO:0007669"/>
    <property type="project" value="InterPro"/>
</dbReference>
<evidence type="ECO:0000259" key="4">
    <source>
        <dbReference type="Pfam" id="PF22725"/>
    </source>
</evidence>
<proteinExistence type="inferred from homology"/>
<dbReference type="EC" id="1.1.1.18" evidence="5"/>
<protein>
    <submittedName>
        <fullName evidence="5">Inositol 2-dehydrogenase</fullName>
        <ecNumber evidence="5">1.1.1.18</ecNumber>
    </submittedName>
</protein>
<evidence type="ECO:0000313" key="6">
    <source>
        <dbReference type="Proteomes" id="UP000045285"/>
    </source>
</evidence>
<dbReference type="GO" id="GO:0050112">
    <property type="term" value="F:inositol 2-dehydrogenase (NAD+) activity"/>
    <property type="evidence" value="ECO:0007669"/>
    <property type="project" value="UniProtKB-EC"/>
</dbReference>
<comment type="similarity">
    <text evidence="1">Belongs to the Gfo/Idh/MocA family.</text>
</comment>
<evidence type="ECO:0000256" key="1">
    <source>
        <dbReference type="ARBA" id="ARBA00010928"/>
    </source>
</evidence>
<dbReference type="Pfam" id="PF01408">
    <property type="entry name" value="GFO_IDH_MocA"/>
    <property type="match status" value="1"/>
</dbReference>
<dbReference type="InterPro" id="IPR030827">
    <property type="entry name" value="Myo_inos_IolG"/>
</dbReference>
<dbReference type="SUPFAM" id="SSF51735">
    <property type="entry name" value="NAD(P)-binding Rossmann-fold domains"/>
    <property type="match status" value="1"/>
</dbReference>
<dbReference type="Gene3D" id="3.40.50.720">
    <property type="entry name" value="NAD(P)-binding Rossmann-like Domain"/>
    <property type="match status" value="1"/>
</dbReference>
<dbReference type="PANTHER" id="PTHR42840:SF3">
    <property type="entry name" value="BINDING ROSSMANN FOLD OXIDOREDUCTASE, PUTATIVE (AFU_ORTHOLOGUE AFUA_2G10240)-RELATED"/>
    <property type="match status" value="1"/>
</dbReference>
<dbReference type="InterPro" id="IPR036291">
    <property type="entry name" value="NAD(P)-bd_dom_sf"/>
</dbReference>
<name>A0A090EBB7_MESPL</name>
<dbReference type="Proteomes" id="UP000045285">
    <property type="component" value="Unassembled WGS sequence"/>
</dbReference>
<feature type="domain" description="Gfo/Idh/MocA-like oxidoreductase N-terminal" evidence="3">
    <location>
        <begin position="4"/>
        <end position="119"/>
    </location>
</feature>
<sequence>MIDAALFGAGLIGSVHAKNLARHPGVRLRYVVDPRQDAAERIAAGTGAEVADTATVMNDPSVKAVVIASATRTHAELIIGAAAKSKAIFCEKPIDLDIARTDQCLAAVEKAGVPLQIGFNRRFDPSFATVRKRIDAGEIGAVEQVIITSRDPEPETEEALAGGGGVFREMTIHDFDMARFLLGEEPVELFATGSSLVEPYYAKLGDYDTAMIILRTASGKQCHINNSVRAVYGYDQRIEVHGSKGMLQAGNRTPTSVSLSGESGIAADRPLYFFVERYADSYEAELDHFIQSVGAGRTPAVGAADGRKAMILCEAALASAKSGRFEPVRF</sequence>
<keyword evidence="6" id="KW-1185">Reference proteome</keyword>
<dbReference type="Gene3D" id="3.30.360.10">
    <property type="entry name" value="Dihydrodipicolinate Reductase, domain 2"/>
    <property type="match status" value="1"/>
</dbReference>
<dbReference type="GO" id="GO:0006740">
    <property type="term" value="P:NADPH regeneration"/>
    <property type="evidence" value="ECO:0007669"/>
    <property type="project" value="TreeGrafter"/>
</dbReference>
<keyword evidence="2 5" id="KW-0560">Oxidoreductase</keyword>
<accession>A0A090EBB7</accession>
<dbReference type="Pfam" id="PF22725">
    <property type="entry name" value="GFO_IDH_MocA_C3"/>
    <property type="match status" value="1"/>
</dbReference>